<protein>
    <submittedName>
        <fullName evidence="2">Uncharacterized protein</fullName>
    </submittedName>
</protein>
<comment type="caution">
    <text evidence="2">The sequence shown here is derived from an EMBL/GenBank/DDBJ whole genome shotgun (WGS) entry which is preliminary data.</text>
</comment>
<feature type="compositionally biased region" description="Basic and acidic residues" evidence="1">
    <location>
        <begin position="8"/>
        <end position="21"/>
    </location>
</feature>
<reference evidence="2" key="1">
    <citation type="journal article" date="2015" name="Nature">
        <title>Complex archaea that bridge the gap between prokaryotes and eukaryotes.</title>
        <authorList>
            <person name="Spang A."/>
            <person name="Saw J.H."/>
            <person name="Jorgensen S.L."/>
            <person name="Zaremba-Niedzwiedzka K."/>
            <person name="Martijn J."/>
            <person name="Lind A.E."/>
            <person name="van Eijk R."/>
            <person name="Schleper C."/>
            <person name="Guy L."/>
            <person name="Ettema T.J."/>
        </authorList>
    </citation>
    <scope>NUCLEOTIDE SEQUENCE</scope>
</reference>
<evidence type="ECO:0000256" key="1">
    <source>
        <dbReference type="SAM" id="MobiDB-lite"/>
    </source>
</evidence>
<organism evidence="2">
    <name type="scientific">marine sediment metagenome</name>
    <dbReference type="NCBI Taxonomy" id="412755"/>
    <lineage>
        <taxon>unclassified sequences</taxon>
        <taxon>metagenomes</taxon>
        <taxon>ecological metagenomes</taxon>
    </lineage>
</organism>
<dbReference type="AlphaFoldDB" id="A0A0F9BEE3"/>
<dbReference type="EMBL" id="LAZR01049715">
    <property type="protein sequence ID" value="KKK88994.1"/>
    <property type="molecule type" value="Genomic_DNA"/>
</dbReference>
<accession>A0A0F9BEE3</accession>
<feature type="region of interest" description="Disordered" evidence="1">
    <location>
        <begin position="1"/>
        <end position="21"/>
    </location>
</feature>
<sequence>MAKSTNTEGRRKTAREELAKKNQRLEAIKQETALRELTKEGQRLDALEKSGVKAVFLRFVELCKAVGNLTLAQVFAFFSRKKDED</sequence>
<gene>
    <name evidence="2" type="ORF">LCGC14_2737590</name>
</gene>
<name>A0A0F9BEE3_9ZZZZ</name>
<evidence type="ECO:0000313" key="2">
    <source>
        <dbReference type="EMBL" id="KKK88994.1"/>
    </source>
</evidence>
<proteinExistence type="predicted"/>